<gene>
    <name evidence="4" type="ORF">DXC78_02055</name>
    <name evidence="3" type="ORF">PND82_01510</name>
</gene>
<feature type="transmembrane region" description="Helical" evidence="1">
    <location>
        <begin position="235"/>
        <end position="255"/>
    </location>
</feature>
<proteinExistence type="predicted"/>
<organism evidence="4 5">
    <name type="scientific">Faecalicoccus pleomorphus</name>
    <dbReference type="NCBI Taxonomy" id="1323"/>
    <lineage>
        <taxon>Bacteria</taxon>
        <taxon>Bacillati</taxon>
        <taxon>Bacillota</taxon>
        <taxon>Erysipelotrichia</taxon>
        <taxon>Erysipelotrichales</taxon>
        <taxon>Erysipelotrichaceae</taxon>
        <taxon>Faecalicoccus</taxon>
    </lineage>
</organism>
<dbReference type="Proteomes" id="UP000260721">
    <property type="component" value="Unassembled WGS sequence"/>
</dbReference>
<dbReference type="RefSeq" id="WP_117445484.1">
    <property type="nucleotide sequence ID" value="NZ_JAQLXO010000001.1"/>
</dbReference>
<keyword evidence="3" id="KW-0808">Transferase</keyword>
<feature type="transmembrane region" description="Helical" evidence="1">
    <location>
        <begin position="44"/>
        <end position="62"/>
    </location>
</feature>
<keyword evidence="1" id="KW-0472">Membrane</keyword>
<feature type="transmembrane region" description="Helical" evidence="1">
    <location>
        <begin position="78"/>
        <end position="96"/>
    </location>
</feature>
<evidence type="ECO:0000259" key="2">
    <source>
        <dbReference type="Pfam" id="PF01757"/>
    </source>
</evidence>
<sequence length="339" mass="39687">MTENRSRANIFIEQNRFSYIDILRGIGIFFVVLGHIYYNDVAYRWIYSFHMPLFFFAAGWVYKEKPIRDDIKKRLQTIVRPYFCFGMATILYWQLFEKSFRSADISFIQAIEGLVSGMYEHLSFNVHLWFLPCFFIVTVLFNALVRIGKKYRYDLSFPVILCMSAIYIFVGLPSLPWGIDKAFGYILFYKIGSFFSLSKADKRLQAHSISYQRVCIVFLLTMSFFFSYCSINQGIMWYVTAMLGIVSAWIFSVLLHKNRILEYLGKISLVILCVHGPVYRILIKVVSILLCWSTDAVRENFILSLLLTVLTLALCGICFQIIKRFFPWCIGRQRKKAVV</sequence>
<reference evidence="3" key="2">
    <citation type="submission" date="2023-01" db="EMBL/GenBank/DDBJ databases">
        <title>Human gut microbiome strain richness.</title>
        <authorList>
            <person name="Chen-Liaw A."/>
        </authorList>
    </citation>
    <scope>NUCLEOTIDE SEQUENCE</scope>
    <source>
        <strain evidence="3">D8_m1001271B151109d0_201107</strain>
    </source>
</reference>
<feature type="transmembrane region" description="Helical" evidence="1">
    <location>
        <begin position="210"/>
        <end position="229"/>
    </location>
</feature>
<feature type="transmembrane region" description="Helical" evidence="1">
    <location>
        <begin position="21"/>
        <end position="38"/>
    </location>
</feature>
<feature type="domain" description="Acyltransferase 3" evidence="2">
    <location>
        <begin position="18"/>
        <end position="318"/>
    </location>
</feature>
<dbReference type="EMBL" id="QUSK01000003">
    <property type="protein sequence ID" value="RGD77882.1"/>
    <property type="molecule type" value="Genomic_DNA"/>
</dbReference>
<feature type="transmembrane region" description="Helical" evidence="1">
    <location>
        <begin position="157"/>
        <end position="176"/>
    </location>
</feature>
<dbReference type="InterPro" id="IPR002656">
    <property type="entry name" value="Acyl_transf_3_dom"/>
</dbReference>
<name>A0A3E3E7B0_9FIRM</name>
<reference evidence="4 5" key="1">
    <citation type="submission" date="2018-08" db="EMBL/GenBank/DDBJ databases">
        <title>A genome reference for cultivated species of the human gut microbiota.</title>
        <authorList>
            <person name="Zou Y."/>
            <person name="Xue W."/>
            <person name="Luo G."/>
        </authorList>
    </citation>
    <scope>NUCLEOTIDE SEQUENCE [LARGE SCALE GENOMIC DNA]</scope>
    <source>
        <strain evidence="4 5">TF08-11</strain>
    </source>
</reference>
<keyword evidence="1" id="KW-1133">Transmembrane helix</keyword>
<dbReference type="InterPro" id="IPR052734">
    <property type="entry name" value="Nod_factor_acetyltransferase"/>
</dbReference>
<feature type="transmembrane region" description="Helical" evidence="1">
    <location>
        <begin position="182"/>
        <end position="198"/>
    </location>
</feature>
<evidence type="ECO:0000256" key="1">
    <source>
        <dbReference type="SAM" id="Phobius"/>
    </source>
</evidence>
<dbReference type="EMBL" id="JAQLXO010000001">
    <property type="protein sequence ID" value="MDB7981493.1"/>
    <property type="molecule type" value="Genomic_DNA"/>
</dbReference>
<evidence type="ECO:0000313" key="3">
    <source>
        <dbReference type="EMBL" id="MDB7981493.1"/>
    </source>
</evidence>
<keyword evidence="1" id="KW-0812">Transmembrane</keyword>
<feature type="transmembrane region" description="Helical" evidence="1">
    <location>
        <begin position="267"/>
        <end position="290"/>
    </location>
</feature>
<dbReference type="PANTHER" id="PTHR37312">
    <property type="entry name" value="MEMBRANE-BOUND ACYLTRANSFERASE YKRP-RELATED"/>
    <property type="match status" value="1"/>
</dbReference>
<dbReference type="Proteomes" id="UP001212981">
    <property type="component" value="Unassembled WGS sequence"/>
</dbReference>
<evidence type="ECO:0000313" key="5">
    <source>
        <dbReference type="Proteomes" id="UP000260721"/>
    </source>
</evidence>
<dbReference type="GO" id="GO:0016747">
    <property type="term" value="F:acyltransferase activity, transferring groups other than amino-acyl groups"/>
    <property type="evidence" value="ECO:0007669"/>
    <property type="project" value="InterPro"/>
</dbReference>
<comment type="caution">
    <text evidence="4">The sequence shown here is derived from an EMBL/GenBank/DDBJ whole genome shotgun (WGS) entry which is preliminary data.</text>
</comment>
<protein>
    <submittedName>
        <fullName evidence="3">Acyltransferase family protein</fullName>
    </submittedName>
</protein>
<dbReference type="Pfam" id="PF01757">
    <property type="entry name" value="Acyl_transf_3"/>
    <property type="match status" value="1"/>
</dbReference>
<feature type="transmembrane region" description="Helical" evidence="1">
    <location>
        <begin position="126"/>
        <end position="145"/>
    </location>
</feature>
<dbReference type="AlphaFoldDB" id="A0A3E3E7B0"/>
<accession>A0A3E3E7B0</accession>
<keyword evidence="3" id="KW-0012">Acyltransferase</keyword>
<evidence type="ECO:0000313" key="4">
    <source>
        <dbReference type="EMBL" id="RGD77882.1"/>
    </source>
</evidence>
<dbReference type="PANTHER" id="PTHR37312:SF1">
    <property type="entry name" value="MEMBRANE-BOUND ACYLTRANSFERASE YKRP-RELATED"/>
    <property type="match status" value="1"/>
</dbReference>
<feature type="transmembrane region" description="Helical" evidence="1">
    <location>
        <begin position="302"/>
        <end position="326"/>
    </location>
</feature>